<dbReference type="Gene3D" id="1.20.5.420">
    <property type="entry name" value="Immunoglobulin FC, subunit C"/>
    <property type="match status" value="1"/>
</dbReference>
<keyword evidence="6" id="KW-1185">Reference proteome</keyword>
<dbReference type="GO" id="GO:0006620">
    <property type="term" value="P:post-translational protein targeting to endoplasmic reticulum membrane"/>
    <property type="evidence" value="ECO:0007669"/>
    <property type="project" value="TreeGrafter"/>
</dbReference>
<dbReference type="AlphaFoldDB" id="A0A067K9A4"/>
<dbReference type="GO" id="GO:0016020">
    <property type="term" value="C:membrane"/>
    <property type="evidence" value="ECO:0007669"/>
    <property type="project" value="TreeGrafter"/>
</dbReference>
<feature type="region of interest" description="Disordered" evidence="4">
    <location>
        <begin position="412"/>
        <end position="435"/>
    </location>
</feature>
<feature type="region of interest" description="Disordered" evidence="4">
    <location>
        <begin position="302"/>
        <end position="334"/>
    </location>
</feature>
<dbReference type="Gene3D" id="1.25.40.10">
    <property type="entry name" value="Tetratricopeptide repeat domain"/>
    <property type="match status" value="1"/>
</dbReference>
<dbReference type="Pfam" id="PF07719">
    <property type="entry name" value="TPR_2"/>
    <property type="match status" value="1"/>
</dbReference>
<feature type="repeat" description="TPR" evidence="3">
    <location>
        <begin position="220"/>
        <end position="253"/>
    </location>
</feature>
<dbReference type="InterPro" id="IPR019734">
    <property type="entry name" value="TPR_rpt"/>
</dbReference>
<evidence type="ECO:0000313" key="5">
    <source>
        <dbReference type="EMBL" id="KDP32796.1"/>
    </source>
</evidence>
<dbReference type="InterPro" id="IPR047150">
    <property type="entry name" value="SGT"/>
</dbReference>
<dbReference type="OrthoDB" id="2423701at2759"/>
<evidence type="ECO:0000256" key="3">
    <source>
        <dbReference type="PROSITE-ProRule" id="PRU00339"/>
    </source>
</evidence>
<proteinExistence type="predicted"/>
<keyword evidence="2 3" id="KW-0802">TPR repeat</keyword>
<feature type="region of interest" description="Disordered" evidence="4">
    <location>
        <begin position="81"/>
        <end position="100"/>
    </location>
</feature>
<dbReference type="GO" id="GO:0060090">
    <property type="term" value="F:molecular adaptor activity"/>
    <property type="evidence" value="ECO:0007669"/>
    <property type="project" value="TreeGrafter"/>
</dbReference>
<reference evidence="5 6" key="1">
    <citation type="journal article" date="2014" name="PLoS ONE">
        <title>Global Analysis of Gene Expression Profiles in Physic Nut (Jatropha curcas L.) Seedlings Exposed to Salt Stress.</title>
        <authorList>
            <person name="Zhang L."/>
            <person name="Zhang C."/>
            <person name="Wu P."/>
            <person name="Chen Y."/>
            <person name="Li M."/>
            <person name="Jiang H."/>
            <person name="Wu G."/>
        </authorList>
    </citation>
    <scope>NUCLEOTIDE SEQUENCE [LARGE SCALE GENOMIC DNA]</scope>
    <source>
        <strain evidence="6">cv. GZQX0401</strain>
        <tissue evidence="5">Young leaves</tissue>
    </source>
</reference>
<keyword evidence="1" id="KW-0677">Repeat</keyword>
<dbReference type="PANTHER" id="PTHR45831">
    <property type="entry name" value="LD24721P"/>
    <property type="match status" value="1"/>
</dbReference>
<evidence type="ECO:0000256" key="2">
    <source>
        <dbReference type="ARBA" id="ARBA00022803"/>
    </source>
</evidence>
<gene>
    <name evidence="5" type="ORF">JCGZ_12088</name>
</gene>
<dbReference type="EMBL" id="KK914570">
    <property type="protein sequence ID" value="KDP32796.1"/>
    <property type="molecule type" value="Genomic_DNA"/>
</dbReference>
<feature type="compositionally biased region" description="Basic and acidic residues" evidence="4">
    <location>
        <begin position="302"/>
        <end position="311"/>
    </location>
</feature>
<feature type="region of interest" description="Disordered" evidence="4">
    <location>
        <begin position="358"/>
        <end position="391"/>
    </location>
</feature>
<dbReference type="PANTHER" id="PTHR45831:SF2">
    <property type="entry name" value="LD24721P"/>
    <property type="match status" value="1"/>
</dbReference>
<dbReference type="Proteomes" id="UP000027138">
    <property type="component" value="Unassembled WGS sequence"/>
</dbReference>
<evidence type="ECO:0000313" key="6">
    <source>
        <dbReference type="Proteomes" id="UP000027138"/>
    </source>
</evidence>
<dbReference type="InterPro" id="IPR013105">
    <property type="entry name" value="TPR_2"/>
</dbReference>
<feature type="compositionally biased region" description="Basic and acidic residues" evidence="4">
    <location>
        <begin position="363"/>
        <end position="374"/>
    </location>
</feature>
<dbReference type="SMART" id="SM00028">
    <property type="entry name" value="TPR"/>
    <property type="match status" value="3"/>
</dbReference>
<evidence type="ECO:0000256" key="4">
    <source>
        <dbReference type="SAM" id="MobiDB-lite"/>
    </source>
</evidence>
<dbReference type="KEGG" id="jcu:105638932"/>
<organism evidence="5 6">
    <name type="scientific">Jatropha curcas</name>
    <name type="common">Barbados nut</name>
    <dbReference type="NCBI Taxonomy" id="180498"/>
    <lineage>
        <taxon>Eukaryota</taxon>
        <taxon>Viridiplantae</taxon>
        <taxon>Streptophyta</taxon>
        <taxon>Embryophyta</taxon>
        <taxon>Tracheophyta</taxon>
        <taxon>Spermatophyta</taxon>
        <taxon>Magnoliopsida</taxon>
        <taxon>eudicotyledons</taxon>
        <taxon>Gunneridae</taxon>
        <taxon>Pentapetalae</taxon>
        <taxon>rosids</taxon>
        <taxon>fabids</taxon>
        <taxon>Malpighiales</taxon>
        <taxon>Euphorbiaceae</taxon>
        <taxon>Crotonoideae</taxon>
        <taxon>Jatropheae</taxon>
        <taxon>Jatropha</taxon>
    </lineage>
</organism>
<dbReference type="FunFam" id="1.25.40.10:FF:000330">
    <property type="entry name" value="Tetratricopeptide repeat (TPR)-like superfamily protein"/>
    <property type="match status" value="1"/>
</dbReference>
<protein>
    <submittedName>
        <fullName evidence="5">Uncharacterized protein</fullName>
    </submittedName>
</protein>
<feature type="compositionally biased region" description="Polar residues" evidence="4">
    <location>
        <begin position="91"/>
        <end position="100"/>
    </location>
</feature>
<dbReference type="PROSITE" id="PS50005">
    <property type="entry name" value="TPR"/>
    <property type="match status" value="3"/>
</dbReference>
<evidence type="ECO:0000256" key="1">
    <source>
        <dbReference type="ARBA" id="ARBA00022737"/>
    </source>
</evidence>
<name>A0A067K9A4_JATCU</name>
<dbReference type="STRING" id="180498.A0A067K9A4"/>
<feature type="repeat" description="TPR" evidence="3">
    <location>
        <begin position="254"/>
        <end position="288"/>
    </location>
</feature>
<dbReference type="InterPro" id="IPR011990">
    <property type="entry name" value="TPR-like_helical_dom_sf"/>
</dbReference>
<feature type="compositionally biased region" description="Polar residues" evidence="4">
    <location>
        <begin position="312"/>
        <end position="329"/>
    </location>
</feature>
<dbReference type="Pfam" id="PF00515">
    <property type="entry name" value="TPR_1"/>
    <property type="match status" value="1"/>
</dbReference>
<dbReference type="SUPFAM" id="SSF48452">
    <property type="entry name" value="TPR-like"/>
    <property type="match status" value="1"/>
</dbReference>
<accession>A0A067K9A4</accession>
<dbReference type="GO" id="GO:0072380">
    <property type="term" value="C:TRC complex"/>
    <property type="evidence" value="ECO:0007669"/>
    <property type="project" value="TreeGrafter"/>
</dbReference>
<sequence length="435" mass="47987">MANLKTDSPLSLRIVRAFLDFLNSVEPAPGVDLEGLEVARECLTEVFKLDSTSTSDCIKPGLLVDLFRSLEVNEDQNIKSNLSHGAAPVDASSSSHVQNSAVDAHRVEASRTLGDDWTEPSYATGISKDELFGQFFAALEKIHFFKSTLDGNDDPVQLDKATRLFHDALNEMEKAGCQSYNRNSLAETFKSQGNMAMQSKMYSNAIELYSCAISLSENNSIYYCNRAAAFTQIHKYAEAIRDCLKSIEIDPNYSKAYSRLGLAYYAQGNYRDAIDKGFSKALQLDPHNESVKENIQVAAQKLKEKQQRTGRDQNTNLSTRDGQEFNSQFPPFPSMPFNTNAIPVNFTNILRDMAAQVYPGGHPQDRQGEDRNSNEADEPEISLGGNINLNLGENIPEELRGALRSMMEMVSGAAPAPASHGNPQDTNTTNGRSTN</sequence>
<feature type="compositionally biased region" description="Polar residues" evidence="4">
    <location>
        <begin position="421"/>
        <end position="435"/>
    </location>
</feature>
<feature type="compositionally biased region" description="Low complexity" evidence="4">
    <location>
        <begin position="381"/>
        <end position="391"/>
    </location>
</feature>
<feature type="repeat" description="TPR" evidence="3">
    <location>
        <begin position="186"/>
        <end position="219"/>
    </location>
</feature>